<evidence type="ECO:0000313" key="2">
    <source>
        <dbReference type="EMBL" id="GGP30192.1"/>
    </source>
</evidence>
<reference evidence="2" key="1">
    <citation type="journal article" date="2014" name="Int. J. Syst. Evol. Microbiol.">
        <title>Complete genome of a new Firmicutes species belonging to the dominant human colonic microbiota ('Ruminococcus bicirculans') reveals two chromosomes and a selective capacity to utilize plant glucans.</title>
        <authorList>
            <consortium name="NISC Comparative Sequencing Program"/>
            <person name="Wegmann U."/>
            <person name="Louis P."/>
            <person name="Goesmann A."/>
            <person name="Henrissat B."/>
            <person name="Duncan S.H."/>
            <person name="Flint H.J."/>
        </authorList>
    </citation>
    <scope>NUCLEOTIDE SEQUENCE</scope>
    <source>
        <strain evidence="2">CGMCC 1.8884</strain>
    </source>
</reference>
<dbReference type="Proteomes" id="UP000630135">
    <property type="component" value="Unassembled WGS sequence"/>
</dbReference>
<dbReference type="EMBL" id="BMMA01000019">
    <property type="protein sequence ID" value="GGI85946.1"/>
    <property type="molecule type" value="Genomic_DNA"/>
</dbReference>
<name>A0AAV4K7C3_9DEIO</name>
<sequence>MAVSGDTYHCQRCKSSGELKDESTAFTLKAEKLDGTHRLFQLHQRE</sequence>
<evidence type="ECO:0000313" key="3">
    <source>
        <dbReference type="Proteomes" id="UP000630135"/>
    </source>
</evidence>
<evidence type="ECO:0008006" key="5">
    <source>
        <dbReference type="Google" id="ProtNLM"/>
    </source>
</evidence>
<protein>
    <recommendedName>
        <fullName evidence="5">IS1 family transposase</fullName>
    </recommendedName>
</protein>
<comment type="caution">
    <text evidence="1">The sequence shown here is derived from an EMBL/GenBank/DDBJ whole genome shotgun (WGS) entry which is preliminary data.</text>
</comment>
<organism evidence="1 4">
    <name type="scientific">Deinococcus wulumuqiensis</name>
    <dbReference type="NCBI Taxonomy" id="980427"/>
    <lineage>
        <taxon>Bacteria</taxon>
        <taxon>Thermotogati</taxon>
        <taxon>Deinococcota</taxon>
        <taxon>Deinococci</taxon>
        <taxon>Deinococcales</taxon>
        <taxon>Deinococcaceae</taxon>
        <taxon>Deinococcus</taxon>
    </lineage>
</organism>
<reference evidence="1" key="2">
    <citation type="journal article" date="2014" name="Int. J. Syst. Evol. Microbiol.">
        <title>Complete genome sequence of Corynebacterium casei LMG S-19264T (=DSM 44701T), isolated from a smear-ripened cheese.</title>
        <authorList>
            <consortium name="US DOE Joint Genome Institute (JGI-PGF)"/>
            <person name="Walter F."/>
            <person name="Albersmeier A."/>
            <person name="Kalinowski J."/>
            <person name="Ruckert C."/>
        </authorList>
    </citation>
    <scope>NUCLEOTIDE SEQUENCE</scope>
    <source>
        <strain evidence="1">CGMCC 1.8885</strain>
    </source>
</reference>
<accession>A0AAV4K7C3</accession>
<evidence type="ECO:0000313" key="1">
    <source>
        <dbReference type="EMBL" id="GGI85946.1"/>
    </source>
</evidence>
<keyword evidence="3" id="KW-1185">Reference proteome</keyword>
<evidence type="ECO:0000313" key="4">
    <source>
        <dbReference type="Proteomes" id="UP000652720"/>
    </source>
</evidence>
<reference evidence="1" key="4">
    <citation type="submission" date="2023-08" db="EMBL/GenBank/DDBJ databases">
        <authorList>
            <person name="Sun Q."/>
            <person name="Zhou Y."/>
        </authorList>
    </citation>
    <scope>NUCLEOTIDE SEQUENCE</scope>
    <source>
        <strain evidence="2">CGMCC 1.8884</strain>
        <strain evidence="1">CGMCC 1.8885</strain>
    </source>
</reference>
<dbReference type="Proteomes" id="UP000652720">
    <property type="component" value="Unassembled WGS sequence"/>
</dbReference>
<dbReference type="EMBL" id="BMLZ01000021">
    <property type="protein sequence ID" value="GGP30192.1"/>
    <property type="molecule type" value="Genomic_DNA"/>
</dbReference>
<gene>
    <name evidence="2" type="ORF">GCM10008021_18430</name>
    <name evidence="1" type="ORF">GCM10010914_20480</name>
</gene>
<dbReference type="AlphaFoldDB" id="A0AAV4K7C3"/>
<reference evidence="3" key="3">
    <citation type="journal article" date="2019" name="Int. J. Syst. Evol. Microbiol.">
        <title>The Global Catalogue of Microorganisms (GCM) 10K type strain sequencing project: providing services to taxonomists for standard genome sequencing and annotation.</title>
        <authorList>
            <consortium name="The Broad Institute Genomics Platform"/>
            <consortium name="The Broad Institute Genome Sequencing Center for Infectious Disease"/>
            <person name="Wu L."/>
            <person name="Ma J."/>
        </authorList>
    </citation>
    <scope>NUCLEOTIDE SEQUENCE [LARGE SCALE GENOMIC DNA]</scope>
    <source>
        <strain evidence="3">CGMCC 1.8884</strain>
    </source>
</reference>
<proteinExistence type="predicted"/>